<proteinExistence type="predicted"/>
<name>A0ABD1DZF5_HYPHA</name>
<accession>A0ABD1DZF5</accession>
<sequence>MEPRLILRIRPLLKVVKLGGRFEQKGFTGQAFLFAQQVKEFAEELPLSNEQSGLTIVVEKLDNVNGIKDYQSQLVEQIGVASFEGDQLNKSNLEESDDGIISIILLMPNNIPVLDITEIICQNIHDNGTVLTVCEIQRKIASPISDFMKGRAEEVKLFPDGKMS</sequence>
<keyword evidence="2" id="KW-1185">Reference proteome</keyword>
<comment type="caution">
    <text evidence="1">The sequence shown here is derived from an EMBL/GenBank/DDBJ whole genome shotgun (WGS) entry which is preliminary data.</text>
</comment>
<gene>
    <name evidence="1" type="ORF">ABEB36_015670</name>
</gene>
<dbReference type="AlphaFoldDB" id="A0ABD1DZF5"/>
<evidence type="ECO:0000313" key="1">
    <source>
        <dbReference type="EMBL" id="KAL1487693.1"/>
    </source>
</evidence>
<evidence type="ECO:0000313" key="2">
    <source>
        <dbReference type="Proteomes" id="UP001566132"/>
    </source>
</evidence>
<dbReference type="Proteomes" id="UP001566132">
    <property type="component" value="Unassembled WGS sequence"/>
</dbReference>
<organism evidence="1 2">
    <name type="scientific">Hypothenemus hampei</name>
    <name type="common">Coffee berry borer</name>
    <dbReference type="NCBI Taxonomy" id="57062"/>
    <lineage>
        <taxon>Eukaryota</taxon>
        <taxon>Metazoa</taxon>
        <taxon>Ecdysozoa</taxon>
        <taxon>Arthropoda</taxon>
        <taxon>Hexapoda</taxon>
        <taxon>Insecta</taxon>
        <taxon>Pterygota</taxon>
        <taxon>Neoptera</taxon>
        <taxon>Endopterygota</taxon>
        <taxon>Coleoptera</taxon>
        <taxon>Polyphaga</taxon>
        <taxon>Cucujiformia</taxon>
        <taxon>Curculionidae</taxon>
        <taxon>Scolytinae</taxon>
        <taxon>Hypothenemus</taxon>
    </lineage>
</organism>
<dbReference type="EMBL" id="JBDJPC010000021">
    <property type="protein sequence ID" value="KAL1487693.1"/>
    <property type="molecule type" value="Genomic_DNA"/>
</dbReference>
<reference evidence="1 2" key="1">
    <citation type="submission" date="2024-05" db="EMBL/GenBank/DDBJ databases">
        <title>Genetic variation in Jamaican populations of the coffee berry borer (Hypothenemus hampei).</title>
        <authorList>
            <person name="Errbii M."/>
            <person name="Myrie A."/>
        </authorList>
    </citation>
    <scope>NUCLEOTIDE SEQUENCE [LARGE SCALE GENOMIC DNA]</scope>
    <source>
        <strain evidence="1">JA-Hopewell-2020-01-JO</strain>
        <tissue evidence="1">Whole body</tissue>
    </source>
</reference>
<protein>
    <submittedName>
        <fullName evidence="1">Uncharacterized protein</fullName>
    </submittedName>
</protein>